<feature type="compositionally biased region" description="Acidic residues" evidence="1">
    <location>
        <begin position="261"/>
        <end position="278"/>
    </location>
</feature>
<feature type="compositionally biased region" description="Low complexity" evidence="1">
    <location>
        <begin position="156"/>
        <end position="170"/>
    </location>
</feature>
<sequence length="559" mass="55843">MDFDLEQLPTLPFRELQHLAKTHGIKANQTSEAMQAQLTDLFSQHAGGQQGEASSSSDGQMDDREDGHHVKFSTADEAVPGALDSALSALSIGDTPARVKHAGRTPFISREALSSLKYNQLRSLAKEVGTPARGKAVDIVEAILAAQAKADDAESPADASESESSSAAMSTPGAVLQSGLQNGPQAATPAVALPAGVTPEAFVPMQSLHEDSDGDAAASADESDCESTRKVLFAEEATAEVGAAEPAPLLLRGDGDGGCESAEEEDFDVAERDSEDEMAPVLVSDAGSSGAGAGDSFVEGGDSFKGDDMDADDADGSSSSGDYSALIEEFDDELEEGEIREFNAPSATAAAADAAAATAALVAAETAAAQLTAAAAAGAASVDAAPAAAAAAPAAAEITAAAAAGAASIDEAPAAAAAAADGDAERLDALVAATHYLSWADGPRGRRVRCAATGHETVPRLADVAAYLAAPRTRRAVAAFEAAEAAAAAKENAAPAAAARSPAAAAKGAAAPAKLRGVPTPAGRRKVFGASPSPAAPSAPLTRRIQWTYDAAAPPQASP</sequence>
<reference evidence="2" key="1">
    <citation type="submission" date="2021-02" db="EMBL/GenBank/DDBJ databases">
        <title>First Annotated Genome of the Yellow-green Alga Tribonema minus.</title>
        <authorList>
            <person name="Mahan K.M."/>
        </authorList>
    </citation>
    <scope>NUCLEOTIDE SEQUENCE</scope>
    <source>
        <strain evidence="2">UTEX B ZZ1240</strain>
    </source>
</reference>
<evidence type="ECO:0000313" key="2">
    <source>
        <dbReference type="EMBL" id="KAG5175695.1"/>
    </source>
</evidence>
<evidence type="ECO:0000256" key="1">
    <source>
        <dbReference type="SAM" id="MobiDB-lite"/>
    </source>
</evidence>
<protein>
    <submittedName>
        <fullName evidence="2">Uncharacterized protein</fullName>
    </submittedName>
</protein>
<feature type="region of interest" description="Disordered" evidence="1">
    <location>
        <begin position="149"/>
        <end position="187"/>
    </location>
</feature>
<name>A0A835YIB8_9STRA</name>
<dbReference type="PANTHER" id="PTHR48148">
    <property type="entry name" value="KERATINOCYTE PROLINE-RICH PROTEIN"/>
    <property type="match status" value="1"/>
</dbReference>
<comment type="caution">
    <text evidence="2">The sequence shown here is derived from an EMBL/GenBank/DDBJ whole genome shotgun (WGS) entry which is preliminary data.</text>
</comment>
<dbReference type="PANTHER" id="PTHR48148:SF3">
    <property type="entry name" value="KERATINOCYTE PROLINE-RICH PROTEIN"/>
    <property type="match status" value="1"/>
</dbReference>
<feature type="region of interest" description="Disordered" evidence="1">
    <location>
        <begin position="508"/>
        <end position="559"/>
    </location>
</feature>
<organism evidence="2 3">
    <name type="scientific">Tribonema minus</name>
    <dbReference type="NCBI Taxonomy" id="303371"/>
    <lineage>
        <taxon>Eukaryota</taxon>
        <taxon>Sar</taxon>
        <taxon>Stramenopiles</taxon>
        <taxon>Ochrophyta</taxon>
        <taxon>PX clade</taxon>
        <taxon>Xanthophyceae</taxon>
        <taxon>Tribonematales</taxon>
        <taxon>Tribonemataceae</taxon>
        <taxon>Tribonema</taxon>
    </lineage>
</organism>
<dbReference type="Proteomes" id="UP000664859">
    <property type="component" value="Unassembled WGS sequence"/>
</dbReference>
<keyword evidence="3" id="KW-1185">Reference proteome</keyword>
<dbReference type="EMBL" id="JAFCMP010000547">
    <property type="protein sequence ID" value="KAG5175695.1"/>
    <property type="molecule type" value="Genomic_DNA"/>
</dbReference>
<feature type="region of interest" description="Disordered" evidence="1">
    <location>
        <begin position="244"/>
        <end position="322"/>
    </location>
</feature>
<proteinExistence type="predicted"/>
<feature type="compositionally biased region" description="Low complexity" evidence="1">
    <location>
        <begin position="44"/>
        <end position="59"/>
    </location>
</feature>
<feature type="compositionally biased region" description="Low complexity" evidence="1">
    <location>
        <begin position="530"/>
        <end position="540"/>
    </location>
</feature>
<dbReference type="AlphaFoldDB" id="A0A835YIB8"/>
<gene>
    <name evidence="2" type="ORF">JKP88DRAFT_338059</name>
</gene>
<accession>A0A835YIB8</accession>
<feature type="region of interest" description="Disordered" evidence="1">
    <location>
        <begin position="44"/>
        <end position="66"/>
    </location>
</feature>
<evidence type="ECO:0000313" key="3">
    <source>
        <dbReference type="Proteomes" id="UP000664859"/>
    </source>
</evidence>